<dbReference type="PANTHER" id="PTHR21621">
    <property type="entry name" value="RIBOSOMAL PROTEIN S6 MODIFICATION PROTEIN"/>
    <property type="match status" value="1"/>
</dbReference>
<dbReference type="Proteomes" id="UP000029999">
    <property type="component" value="Unassembled WGS sequence"/>
</dbReference>
<dbReference type="GO" id="GO:0005737">
    <property type="term" value="C:cytoplasm"/>
    <property type="evidence" value="ECO:0007669"/>
    <property type="project" value="TreeGrafter"/>
</dbReference>
<dbReference type="SUPFAM" id="SSF56059">
    <property type="entry name" value="Glutathione synthetase ATP-binding domain-like"/>
    <property type="match status" value="1"/>
</dbReference>
<dbReference type="GO" id="GO:0018169">
    <property type="term" value="F:ribosomal S6-glutamic acid ligase activity"/>
    <property type="evidence" value="ECO:0007669"/>
    <property type="project" value="TreeGrafter"/>
</dbReference>
<dbReference type="AlphaFoldDB" id="A0A0A0BG56"/>
<evidence type="ECO:0000313" key="3">
    <source>
        <dbReference type="Proteomes" id="UP000029999"/>
    </source>
</evidence>
<dbReference type="PANTHER" id="PTHR21621:SF0">
    <property type="entry name" value="BETA-CITRYLGLUTAMATE SYNTHASE B-RELATED"/>
    <property type="match status" value="1"/>
</dbReference>
<gene>
    <name evidence="2" type="ORF">LP43_1129</name>
</gene>
<sequence length="330" mass="36286">MSGPLINWLRDVKHRYVHPSRLASKGVLGMNRRNISYISRYNPRHLYPLVDDKLQTKQIALDHGVTAPDLIGVIREQHEVGDLSELIATCPGFCIKPAHGSGGKGILVITRNDENGYHKANGQTVSLSDLERHVSNILAGLFSLGGRADVAIIEALIEFDDCFTGFTYEGVPDTRVIVFKGFPVMAMMRLSTSDSNGKANLHQGAVGVGLNIGDGSALRAVQFDRRVLLHPDTGTNLHSLKVPHWEQLLALAVSCYEMSGLGYLGTDIVLDRHKGPMLLELNARPGLSIQVANGEGLLPRLRQVEALGHKHKMTAQQRVDFAREHFSRKI</sequence>
<dbReference type="EMBL" id="JRQD01000002">
    <property type="protein sequence ID" value="KGM07518.1"/>
    <property type="molecule type" value="Genomic_DNA"/>
</dbReference>
<feature type="domain" description="Alpha-L-glutamate ligase-related protein ATP-grasp" evidence="1">
    <location>
        <begin position="32"/>
        <end position="305"/>
    </location>
</feature>
<dbReference type="Gene3D" id="3.30.470.20">
    <property type="entry name" value="ATP-grasp fold, B domain"/>
    <property type="match status" value="1"/>
</dbReference>
<reference evidence="2 3" key="1">
    <citation type="submission" date="2014-09" db="EMBL/GenBank/DDBJ databases">
        <authorList>
            <person name="Grob C."/>
            <person name="Taubert M."/>
            <person name="Howat A.M."/>
            <person name="Burns O.J."/>
            <person name="Dixon J.L."/>
            <person name="Chen Y."/>
            <person name="Murrell J.C."/>
        </authorList>
    </citation>
    <scope>NUCLEOTIDE SEQUENCE [LARGE SCALE GENOMIC DNA]</scope>
    <source>
        <strain evidence="2">L4</strain>
    </source>
</reference>
<dbReference type="GO" id="GO:0009432">
    <property type="term" value="P:SOS response"/>
    <property type="evidence" value="ECO:0007669"/>
    <property type="project" value="TreeGrafter"/>
</dbReference>
<dbReference type="NCBIfam" id="TIGR02291">
    <property type="entry name" value="rimK_rel_E_lig"/>
    <property type="match status" value="1"/>
</dbReference>
<dbReference type="RefSeq" id="WP_052093968.1">
    <property type="nucleotide sequence ID" value="NZ_JRQD01000002.1"/>
</dbReference>
<organism evidence="2 3">
    <name type="scientific">Methylophaga thiooxydans</name>
    <dbReference type="NCBI Taxonomy" id="392484"/>
    <lineage>
        <taxon>Bacteria</taxon>
        <taxon>Pseudomonadati</taxon>
        <taxon>Pseudomonadota</taxon>
        <taxon>Gammaproteobacteria</taxon>
        <taxon>Thiotrichales</taxon>
        <taxon>Piscirickettsiaceae</taxon>
        <taxon>Methylophaga</taxon>
    </lineage>
</organism>
<dbReference type="InterPro" id="IPR011758">
    <property type="entry name" value="RimK-rel_E_lig"/>
</dbReference>
<proteinExistence type="predicted"/>
<dbReference type="InterPro" id="IPR039523">
    <property type="entry name" value="RimK-rel_E_lig_ATP-grasp"/>
</dbReference>
<comment type="caution">
    <text evidence="2">The sequence shown here is derived from an EMBL/GenBank/DDBJ whole genome shotgun (WGS) entry which is preliminary data.</text>
</comment>
<evidence type="ECO:0000259" key="1">
    <source>
        <dbReference type="Pfam" id="PF14397"/>
    </source>
</evidence>
<accession>A0A0A0BG56</accession>
<evidence type="ECO:0000313" key="2">
    <source>
        <dbReference type="EMBL" id="KGM07518.1"/>
    </source>
</evidence>
<name>A0A0A0BG56_9GAMM</name>
<keyword evidence="2" id="KW-0436">Ligase</keyword>
<dbReference type="Pfam" id="PF14397">
    <property type="entry name" value="ATPgrasp_ST"/>
    <property type="match status" value="1"/>
</dbReference>
<protein>
    <submittedName>
        <fullName evidence="2">Alpha-L-glutamate ligase family protein</fullName>
    </submittedName>
</protein>
<dbReference type="STRING" id="392484.LP43_1129"/>